<dbReference type="InterPro" id="IPR006694">
    <property type="entry name" value="Fatty_acid_hydroxylase"/>
</dbReference>
<reference evidence="16 17" key="1">
    <citation type="submission" date="2012-10" db="EMBL/GenBank/DDBJ databases">
        <title>Genome sequencing of Tanticharoenia sakaeratensis NBRC 103193.</title>
        <authorList>
            <person name="Azuma Y."/>
            <person name="Hadano H."/>
            <person name="Hirakawa H."/>
            <person name="Matsushita K."/>
        </authorList>
    </citation>
    <scope>NUCLEOTIDE SEQUENCE [LARGE SCALE GENOMIC DNA]</scope>
    <source>
        <strain evidence="16 17">NBRC 103193</strain>
    </source>
</reference>
<organism evidence="16 17">
    <name type="scientific">Tanticharoenia sakaeratensis NBRC 103193</name>
    <dbReference type="NCBI Taxonomy" id="1231623"/>
    <lineage>
        <taxon>Bacteria</taxon>
        <taxon>Pseudomonadati</taxon>
        <taxon>Pseudomonadota</taxon>
        <taxon>Alphaproteobacteria</taxon>
        <taxon>Acetobacterales</taxon>
        <taxon>Acetobacteraceae</taxon>
        <taxon>Tanticharoenia</taxon>
    </lineage>
</organism>
<dbReference type="STRING" id="1231623.Tasa_031_023"/>
<feature type="transmembrane region" description="Helical" evidence="14">
    <location>
        <begin position="20"/>
        <end position="45"/>
    </location>
</feature>
<evidence type="ECO:0000256" key="14">
    <source>
        <dbReference type="SAM" id="Phobius"/>
    </source>
</evidence>
<dbReference type="Pfam" id="PF04116">
    <property type="entry name" value="FA_hydroxylase"/>
    <property type="match status" value="1"/>
</dbReference>
<dbReference type="GO" id="GO:0016020">
    <property type="term" value="C:membrane"/>
    <property type="evidence" value="ECO:0007669"/>
    <property type="project" value="InterPro"/>
</dbReference>
<feature type="domain" description="Fatty acid hydroxylase" evidence="15">
    <location>
        <begin position="62"/>
        <end position="197"/>
    </location>
</feature>
<evidence type="ECO:0000256" key="6">
    <source>
        <dbReference type="ARBA" id="ARBA00022824"/>
    </source>
</evidence>
<proteinExistence type="predicted"/>
<evidence type="ECO:0000256" key="4">
    <source>
        <dbReference type="ARBA" id="ARBA00022692"/>
    </source>
</evidence>
<accession>A0A0D6MN36</accession>
<evidence type="ECO:0000256" key="2">
    <source>
        <dbReference type="ARBA" id="ARBA00004477"/>
    </source>
</evidence>
<evidence type="ECO:0000256" key="13">
    <source>
        <dbReference type="ARBA" id="ARBA00023160"/>
    </source>
</evidence>
<dbReference type="EMBL" id="BALE01000031">
    <property type="protein sequence ID" value="GAN54805.1"/>
    <property type="molecule type" value="Genomic_DNA"/>
</dbReference>
<dbReference type="GO" id="GO:0005506">
    <property type="term" value="F:iron ion binding"/>
    <property type="evidence" value="ECO:0007669"/>
    <property type="project" value="InterPro"/>
</dbReference>
<evidence type="ECO:0000256" key="12">
    <source>
        <dbReference type="ARBA" id="ARBA00023136"/>
    </source>
</evidence>
<keyword evidence="11" id="KW-0443">Lipid metabolism</keyword>
<keyword evidence="12 14" id="KW-0472">Membrane</keyword>
<keyword evidence="3" id="KW-0444">Lipid biosynthesis</keyword>
<evidence type="ECO:0000313" key="17">
    <source>
        <dbReference type="Proteomes" id="UP000032679"/>
    </source>
</evidence>
<keyword evidence="4 14" id="KW-0812">Transmembrane</keyword>
<evidence type="ECO:0000256" key="9">
    <source>
        <dbReference type="ARBA" id="ARBA00022989"/>
    </source>
</evidence>
<dbReference type="RefSeq" id="WP_048849430.1">
    <property type="nucleotide sequence ID" value="NZ_BALE01000031.1"/>
</dbReference>
<sequence length="202" mass="22953">MFRVVRAHPSRIRLFQNKWLELTTLTPLPVFLGVWLPVAILMVVVAFRENALMTAAIGLIAGGAVWAGFEYLAHRYIFHLNLSSRLGRHMIFLIHGNHHADPADPLRSIMPLTVTIPLGLLIWLACHAAGDTVGDAVFAGFVMGYISYDFVHWSCHQTRAHGRLALALRRHHLLHHYARRDGNYATTVPMLDRLFHTRIRSR</sequence>
<evidence type="ECO:0000313" key="16">
    <source>
        <dbReference type="EMBL" id="GAN54805.1"/>
    </source>
</evidence>
<comment type="cofactor">
    <cofactor evidence="1">
        <name>Zn(2+)</name>
        <dbReference type="ChEBI" id="CHEBI:29105"/>
    </cofactor>
</comment>
<dbReference type="GO" id="GO:0080132">
    <property type="term" value="F:fatty acid 2-hydroxylase activity"/>
    <property type="evidence" value="ECO:0007669"/>
    <property type="project" value="InterPro"/>
</dbReference>
<evidence type="ECO:0000256" key="7">
    <source>
        <dbReference type="ARBA" id="ARBA00022832"/>
    </source>
</evidence>
<dbReference type="PANTHER" id="PTHR12863">
    <property type="entry name" value="FATTY ACID HYDROXYLASE"/>
    <property type="match status" value="1"/>
</dbReference>
<evidence type="ECO:0000256" key="3">
    <source>
        <dbReference type="ARBA" id="ARBA00022516"/>
    </source>
</evidence>
<evidence type="ECO:0000259" key="15">
    <source>
        <dbReference type="Pfam" id="PF04116"/>
    </source>
</evidence>
<gene>
    <name evidence="16" type="ORF">Tasa_031_023</name>
</gene>
<dbReference type="Proteomes" id="UP000032679">
    <property type="component" value="Unassembled WGS sequence"/>
</dbReference>
<keyword evidence="9 14" id="KW-1133">Transmembrane helix</keyword>
<keyword evidence="6" id="KW-0256">Endoplasmic reticulum</keyword>
<dbReference type="GO" id="GO:0006633">
    <property type="term" value="P:fatty acid biosynthetic process"/>
    <property type="evidence" value="ECO:0007669"/>
    <property type="project" value="UniProtKB-KW"/>
</dbReference>
<protein>
    <submittedName>
        <fullName evidence="16">Ceramide very long chain fatty acid hydroxylase-like protein C19G12.08</fullName>
    </submittedName>
</protein>
<name>A0A0D6MN36_9PROT</name>
<dbReference type="PANTHER" id="PTHR12863:SF1">
    <property type="entry name" value="FATTY ACID 2-HYDROXYLASE"/>
    <property type="match status" value="1"/>
</dbReference>
<dbReference type="OrthoDB" id="5291370at2"/>
<comment type="caution">
    <text evidence="16">The sequence shown here is derived from an EMBL/GenBank/DDBJ whole genome shotgun (WGS) entry which is preliminary data.</text>
</comment>
<evidence type="ECO:0000256" key="11">
    <source>
        <dbReference type="ARBA" id="ARBA00023098"/>
    </source>
</evidence>
<dbReference type="InterPro" id="IPR014430">
    <property type="entry name" value="Scs7"/>
</dbReference>
<feature type="transmembrane region" description="Helical" evidence="14">
    <location>
        <begin position="51"/>
        <end position="73"/>
    </location>
</feature>
<keyword evidence="8" id="KW-0862">Zinc</keyword>
<evidence type="ECO:0000256" key="5">
    <source>
        <dbReference type="ARBA" id="ARBA00022723"/>
    </source>
</evidence>
<comment type="subcellular location">
    <subcellularLocation>
        <location evidence="2">Endoplasmic reticulum membrane</location>
        <topology evidence="2">Multi-pass membrane protein</topology>
    </subcellularLocation>
</comment>
<keyword evidence="13" id="KW-0275">Fatty acid biosynthesis</keyword>
<dbReference type="AlphaFoldDB" id="A0A0D6MN36"/>
<evidence type="ECO:0000256" key="1">
    <source>
        <dbReference type="ARBA" id="ARBA00001947"/>
    </source>
</evidence>
<evidence type="ECO:0000256" key="8">
    <source>
        <dbReference type="ARBA" id="ARBA00022833"/>
    </source>
</evidence>
<evidence type="ECO:0000256" key="10">
    <source>
        <dbReference type="ARBA" id="ARBA00023002"/>
    </source>
</evidence>
<keyword evidence="10" id="KW-0560">Oxidoreductase</keyword>
<keyword evidence="7" id="KW-0276">Fatty acid metabolism</keyword>
<keyword evidence="5" id="KW-0479">Metal-binding</keyword>
<keyword evidence="17" id="KW-1185">Reference proteome</keyword>